<dbReference type="GO" id="GO:0036498">
    <property type="term" value="P:IRE1-mediated unfolded protein response"/>
    <property type="evidence" value="ECO:0007669"/>
    <property type="project" value="TreeGrafter"/>
</dbReference>
<proteinExistence type="predicted"/>
<dbReference type="GO" id="GO:1990604">
    <property type="term" value="C:IRE1-TRAF2-ASK1 complex"/>
    <property type="evidence" value="ECO:0007669"/>
    <property type="project" value="TreeGrafter"/>
</dbReference>
<dbReference type="InterPro" id="IPR045133">
    <property type="entry name" value="IRE1/2-like"/>
</dbReference>
<keyword evidence="7" id="KW-0812">Transmembrane</keyword>
<dbReference type="CDD" id="cd09769">
    <property type="entry name" value="Luminal_IRE1"/>
    <property type="match status" value="1"/>
</dbReference>
<dbReference type="FunFam" id="3.30.200.20:FF:000077">
    <property type="entry name" value="Putative Serine/threonine-protein kinase/endoribonuclease IRE1"/>
    <property type="match status" value="1"/>
</dbReference>
<keyword evidence="16" id="KW-0511">Multifunctional enzyme</keyword>
<dbReference type="GO" id="GO:0080090">
    <property type="term" value="P:regulation of primary metabolic process"/>
    <property type="evidence" value="ECO:0007669"/>
    <property type="project" value="UniProtKB-ARBA"/>
</dbReference>
<dbReference type="EC" id="2.7.11.1" evidence="3"/>
<evidence type="ECO:0000256" key="4">
    <source>
        <dbReference type="ARBA" id="ARBA00022527"/>
    </source>
</evidence>
<dbReference type="SUPFAM" id="SSF50998">
    <property type="entry name" value="Quinoprotein alcohol dehydrogenase-like"/>
    <property type="match status" value="1"/>
</dbReference>
<dbReference type="InterPro" id="IPR011047">
    <property type="entry name" value="Quinoprotein_ADH-like_sf"/>
</dbReference>
<evidence type="ECO:0000256" key="5">
    <source>
        <dbReference type="ARBA" id="ARBA00022553"/>
    </source>
</evidence>
<dbReference type="Gene3D" id="1.10.510.10">
    <property type="entry name" value="Transferase(Phosphotransferase) domain 1"/>
    <property type="match status" value="1"/>
</dbReference>
<dbReference type="Gene3D" id="1.20.1440.180">
    <property type="entry name" value="KEN domain"/>
    <property type="match status" value="1"/>
</dbReference>
<dbReference type="InterPro" id="IPR008271">
    <property type="entry name" value="Ser/Thr_kinase_AS"/>
</dbReference>
<dbReference type="FunFam" id="1.20.1440.180:FF:000001">
    <property type="entry name" value="Serine/threonine-protein kinase/endoribonuclease IRE1"/>
    <property type="match status" value="1"/>
</dbReference>
<dbReference type="Pfam" id="PF00069">
    <property type="entry name" value="Pkinase"/>
    <property type="match status" value="1"/>
</dbReference>
<evidence type="ECO:0000256" key="3">
    <source>
        <dbReference type="ARBA" id="ARBA00012513"/>
    </source>
</evidence>
<reference evidence="21" key="1">
    <citation type="submission" date="2020-11" db="EMBL/GenBank/DDBJ databases">
        <authorList>
            <person name="Tran Van P."/>
        </authorList>
    </citation>
    <scope>NUCLEOTIDE SEQUENCE</scope>
</reference>
<comment type="catalytic activity">
    <reaction evidence="18">
        <text>L-seryl-[protein] + ATP = O-phospho-L-seryl-[protein] + ADP + H(+)</text>
        <dbReference type="Rhea" id="RHEA:17989"/>
        <dbReference type="Rhea" id="RHEA-COMP:9863"/>
        <dbReference type="Rhea" id="RHEA-COMP:11604"/>
        <dbReference type="ChEBI" id="CHEBI:15378"/>
        <dbReference type="ChEBI" id="CHEBI:29999"/>
        <dbReference type="ChEBI" id="CHEBI:30616"/>
        <dbReference type="ChEBI" id="CHEBI:83421"/>
        <dbReference type="ChEBI" id="CHEBI:456216"/>
        <dbReference type="EC" id="2.7.11.1"/>
    </reaction>
</comment>
<evidence type="ECO:0000256" key="18">
    <source>
        <dbReference type="ARBA" id="ARBA00048679"/>
    </source>
</evidence>
<dbReference type="GO" id="GO:0010468">
    <property type="term" value="P:regulation of gene expression"/>
    <property type="evidence" value="ECO:0007669"/>
    <property type="project" value="UniProtKB-ARBA"/>
</dbReference>
<evidence type="ECO:0000256" key="16">
    <source>
        <dbReference type="ARBA" id="ARBA00023268"/>
    </source>
</evidence>
<evidence type="ECO:0000256" key="12">
    <source>
        <dbReference type="ARBA" id="ARBA00022824"/>
    </source>
</evidence>
<evidence type="ECO:0000256" key="15">
    <source>
        <dbReference type="ARBA" id="ARBA00023136"/>
    </source>
</evidence>
<dbReference type="InterPro" id="IPR011009">
    <property type="entry name" value="Kinase-like_dom_sf"/>
</dbReference>
<dbReference type="PANTHER" id="PTHR13954:SF6">
    <property type="entry name" value="NON-SPECIFIC SERINE_THREONINE PROTEIN KINASE"/>
    <property type="match status" value="1"/>
</dbReference>
<evidence type="ECO:0000256" key="7">
    <source>
        <dbReference type="ARBA" id="ARBA00022692"/>
    </source>
</evidence>
<evidence type="ECO:0000313" key="22">
    <source>
        <dbReference type="Proteomes" id="UP000728032"/>
    </source>
</evidence>
<dbReference type="EMBL" id="CAJPVJ010000488">
    <property type="protein sequence ID" value="CAG2162652.1"/>
    <property type="molecule type" value="Genomic_DNA"/>
</dbReference>
<evidence type="ECO:0000259" key="20">
    <source>
        <dbReference type="PROSITE" id="PS51392"/>
    </source>
</evidence>
<dbReference type="InterPro" id="IPR000719">
    <property type="entry name" value="Prot_kinase_dom"/>
</dbReference>
<dbReference type="InterPro" id="IPR038357">
    <property type="entry name" value="KEN_sf"/>
</dbReference>
<dbReference type="EMBL" id="OC915313">
    <property type="protein sequence ID" value="CAD7639843.1"/>
    <property type="molecule type" value="Genomic_DNA"/>
</dbReference>
<dbReference type="GO" id="GO:0005524">
    <property type="term" value="F:ATP binding"/>
    <property type="evidence" value="ECO:0007669"/>
    <property type="project" value="UniProtKB-KW"/>
</dbReference>
<evidence type="ECO:0000256" key="8">
    <source>
        <dbReference type="ARBA" id="ARBA00022729"/>
    </source>
</evidence>
<dbReference type="GO" id="GO:0004521">
    <property type="term" value="F:RNA endonuclease activity"/>
    <property type="evidence" value="ECO:0007669"/>
    <property type="project" value="InterPro"/>
</dbReference>
<feature type="non-terminal residue" evidence="21">
    <location>
        <position position="1"/>
    </location>
</feature>
<dbReference type="Pfam" id="PF06479">
    <property type="entry name" value="Ribonuc_2-5A"/>
    <property type="match status" value="1"/>
</dbReference>
<dbReference type="GO" id="GO:0016787">
    <property type="term" value="F:hydrolase activity"/>
    <property type="evidence" value="ECO:0007669"/>
    <property type="project" value="UniProtKB-KW"/>
</dbReference>
<organism evidence="21">
    <name type="scientific">Oppiella nova</name>
    <dbReference type="NCBI Taxonomy" id="334625"/>
    <lineage>
        <taxon>Eukaryota</taxon>
        <taxon>Metazoa</taxon>
        <taxon>Ecdysozoa</taxon>
        <taxon>Arthropoda</taxon>
        <taxon>Chelicerata</taxon>
        <taxon>Arachnida</taxon>
        <taxon>Acari</taxon>
        <taxon>Acariformes</taxon>
        <taxon>Sarcoptiformes</taxon>
        <taxon>Oribatida</taxon>
        <taxon>Brachypylina</taxon>
        <taxon>Oppioidea</taxon>
        <taxon>Oppiidae</taxon>
        <taxon>Oppiella</taxon>
    </lineage>
</organism>
<evidence type="ECO:0000256" key="13">
    <source>
        <dbReference type="ARBA" id="ARBA00022840"/>
    </source>
</evidence>
<evidence type="ECO:0000313" key="21">
    <source>
        <dbReference type="EMBL" id="CAD7639843.1"/>
    </source>
</evidence>
<keyword evidence="4" id="KW-0723">Serine/threonine-protein kinase</keyword>
<keyword evidence="11" id="KW-0378">Hydrolase</keyword>
<accession>A0A7R9LDT4</accession>
<dbReference type="Gene3D" id="3.30.200.20">
    <property type="entry name" value="Phosphorylase Kinase, domain 1"/>
    <property type="match status" value="1"/>
</dbReference>
<dbReference type="OrthoDB" id="63989at2759"/>
<feature type="domain" description="Protein kinase" evidence="19">
    <location>
        <begin position="501"/>
        <end position="762"/>
    </location>
</feature>
<dbReference type="AlphaFoldDB" id="A0A7R9LDT4"/>
<sequence>MHTRDQVLGNECLNAYECEVNIFTNNDFNHQLLANHCNQINPIMYHLLILALTLHVLPLIITANEPVAIREPSLLISTLDGTLHAIGQRSGLIKWSLNESPILKLPNIENMTRQHRRRNLFLPDPKDGSLYLYNGFSAADTESDNRESLEKLPFTISELVSSSPCRSSDGILYTGKKIDEWITINAVTGERVDVLNADTPMCPSPPMTTTAYDTQTSNLLFVGKSEYQLSIFDLKTKQKTWNLTFVDYSSSAVSSIPQNAYEFLHLTSSTTGRIATIDLSDGANRFLWTHQFSSPIVSIFQFNDGFTPVLRRVPFSTIGGTVNPRNLRQSNPLYPSLYIGEMPDSKSMYALSTLVDLTQTTLIPTKRNRKLLIDGPDKQKSVNSIRDYFNILVYGYYEYPELTKSQIYPQFQISQTPLNLLTEQKSQPFREPLIISNSSIHSRNVDVNYDYADLLRTTITFLSGVTTIALIIYWKSRNSKQNKYQNTNSDTNWMSVGKIRFEPKSIIGRGSSGTCVYKGLFENKQQIAVKRVVADHFILANREIELLRSLTHPNLIRYFATESDEMFRYIAIELADFTLADYIEREGDAQVDTIQVLQQSCLGLAHLHSLNVIHRDIKPQNILISLPLPPNNTRKVMISDFGVSKVLTSDQLSTEVSAALKGTEGWIAPEVLKSKLDRLTFKPSKPIDIFSMGCLCYYTLTKGEHPFGDLLQRQSNILIGQFDINKLKTEDSFREFSLIYAMINSDPSARPNIESVVKHPLFWDPNKSLQFLQDVSDRIEKEAFDSPVVQSLESGGIDVCKGDWRRHISIELQTDLKKFRSYRGSSVRDLLRAMRNKRHHYRELPPELQQSLGAIPKQFVEYFTTRFPRLLIHSYIALQMSRNEDIFESYYQPDSVYYESLPRSGIKWYMKNTQNFMPNGMASDDSLEAINWKSCKRKGSPVKVRKPLLDTLETFDDNNLNTFVQN</sequence>
<keyword evidence="22" id="KW-1185">Reference proteome</keyword>
<dbReference type="InterPro" id="IPR010513">
    <property type="entry name" value="KEN_dom"/>
</dbReference>
<evidence type="ECO:0000256" key="11">
    <source>
        <dbReference type="ARBA" id="ARBA00022801"/>
    </source>
</evidence>
<evidence type="ECO:0000256" key="6">
    <source>
        <dbReference type="ARBA" id="ARBA00022679"/>
    </source>
</evidence>
<name>A0A7R9LDT4_9ACAR</name>
<dbReference type="Proteomes" id="UP000728032">
    <property type="component" value="Unassembled WGS sequence"/>
</dbReference>
<dbReference type="GO" id="GO:0004674">
    <property type="term" value="F:protein serine/threonine kinase activity"/>
    <property type="evidence" value="ECO:0007669"/>
    <property type="project" value="UniProtKB-KW"/>
</dbReference>
<protein>
    <recommendedName>
        <fullName evidence="3">non-specific serine/threonine protein kinase</fullName>
        <ecNumber evidence="3">2.7.11.1</ecNumber>
    </recommendedName>
</protein>
<evidence type="ECO:0000256" key="10">
    <source>
        <dbReference type="ARBA" id="ARBA00022777"/>
    </source>
</evidence>
<dbReference type="PROSITE" id="PS50011">
    <property type="entry name" value="PROTEIN_KINASE_DOM"/>
    <property type="match status" value="1"/>
</dbReference>
<keyword evidence="10" id="KW-0418">Kinase</keyword>
<dbReference type="GO" id="GO:0006397">
    <property type="term" value="P:mRNA processing"/>
    <property type="evidence" value="ECO:0007669"/>
    <property type="project" value="InterPro"/>
</dbReference>
<gene>
    <name evidence="21" type="ORF">ONB1V03_LOCUS2244</name>
</gene>
<dbReference type="CDD" id="cd10422">
    <property type="entry name" value="RNase_Ire1"/>
    <property type="match status" value="1"/>
</dbReference>
<evidence type="ECO:0000256" key="1">
    <source>
        <dbReference type="ARBA" id="ARBA00001946"/>
    </source>
</evidence>
<dbReference type="SMART" id="SM00580">
    <property type="entry name" value="PUG"/>
    <property type="match status" value="1"/>
</dbReference>
<dbReference type="SUPFAM" id="SSF56112">
    <property type="entry name" value="Protein kinase-like (PK-like)"/>
    <property type="match status" value="1"/>
</dbReference>
<keyword evidence="5" id="KW-0597">Phosphoprotein</keyword>
<comment type="cofactor">
    <cofactor evidence="1">
        <name>Mg(2+)</name>
        <dbReference type="ChEBI" id="CHEBI:18420"/>
    </cofactor>
</comment>
<feature type="domain" description="KEN" evidence="20">
    <location>
        <begin position="765"/>
        <end position="893"/>
    </location>
</feature>
<dbReference type="Gene3D" id="2.130.10.10">
    <property type="entry name" value="YVTN repeat-like/Quinoprotein amine dehydrogenase"/>
    <property type="match status" value="1"/>
</dbReference>
<comment type="catalytic activity">
    <reaction evidence="17">
        <text>L-threonyl-[protein] + ATP = O-phospho-L-threonyl-[protein] + ADP + H(+)</text>
        <dbReference type="Rhea" id="RHEA:46608"/>
        <dbReference type="Rhea" id="RHEA-COMP:11060"/>
        <dbReference type="Rhea" id="RHEA-COMP:11605"/>
        <dbReference type="ChEBI" id="CHEBI:15378"/>
        <dbReference type="ChEBI" id="CHEBI:30013"/>
        <dbReference type="ChEBI" id="CHEBI:30616"/>
        <dbReference type="ChEBI" id="CHEBI:61977"/>
        <dbReference type="ChEBI" id="CHEBI:456216"/>
        <dbReference type="EC" id="2.7.11.1"/>
    </reaction>
</comment>
<keyword evidence="6" id="KW-0808">Transferase</keyword>
<keyword evidence="9" id="KW-0547">Nucleotide-binding</keyword>
<dbReference type="InterPro" id="IPR018391">
    <property type="entry name" value="PQQ_b-propeller_rpt"/>
</dbReference>
<evidence type="ECO:0000256" key="14">
    <source>
        <dbReference type="ARBA" id="ARBA00022989"/>
    </source>
</evidence>
<dbReference type="InterPro" id="IPR015943">
    <property type="entry name" value="WD40/YVTN_repeat-like_dom_sf"/>
</dbReference>
<keyword evidence="15" id="KW-0472">Membrane</keyword>
<keyword evidence="13" id="KW-0067">ATP-binding</keyword>
<dbReference type="PROSITE" id="PS00108">
    <property type="entry name" value="PROTEIN_KINASE_ST"/>
    <property type="match status" value="1"/>
</dbReference>
<keyword evidence="12" id="KW-0256">Endoplasmic reticulum</keyword>
<dbReference type="PANTHER" id="PTHR13954">
    <property type="entry name" value="IRE1-RELATED"/>
    <property type="match status" value="1"/>
</dbReference>
<evidence type="ECO:0000256" key="2">
    <source>
        <dbReference type="ARBA" id="ARBA00004115"/>
    </source>
</evidence>
<keyword evidence="14" id="KW-1133">Transmembrane helix</keyword>
<dbReference type="GO" id="GO:0051082">
    <property type="term" value="F:unfolded protein binding"/>
    <property type="evidence" value="ECO:0007669"/>
    <property type="project" value="TreeGrafter"/>
</dbReference>
<comment type="subcellular location">
    <subcellularLocation>
        <location evidence="2">Endoplasmic reticulum membrane</location>
        <topology evidence="2">Single-pass type I membrane protein</topology>
    </subcellularLocation>
</comment>
<evidence type="ECO:0000256" key="9">
    <source>
        <dbReference type="ARBA" id="ARBA00022741"/>
    </source>
</evidence>
<dbReference type="SMART" id="SM00564">
    <property type="entry name" value="PQQ"/>
    <property type="match status" value="3"/>
</dbReference>
<evidence type="ECO:0000256" key="17">
    <source>
        <dbReference type="ARBA" id="ARBA00047899"/>
    </source>
</evidence>
<dbReference type="GO" id="GO:0070059">
    <property type="term" value="P:intrinsic apoptotic signaling pathway in response to endoplasmic reticulum stress"/>
    <property type="evidence" value="ECO:0007669"/>
    <property type="project" value="TreeGrafter"/>
</dbReference>
<dbReference type="PROSITE" id="PS51392">
    <property type="entry name" value="KEN"/>
    <property type="match status" value="1"/>
</dbReference>
<dbReference type="SMART" id="SM00220">
    <property type="entry name" value="S_TKc"/>
    <property type="match status" value="1"/>
</dbReference>
<keyword evidence="8" id="KW-0732">Signal</keyword>
<evidence type="ECO:0000259" key="19">
    <source>
        <dbReference type="PROSITE" id="PS50011"/>
    </source>
</evidence>